<dbReference type="Pfam" id="PF12804">
    <property type="entry name" value="NTP_transf_3"/>
    <property type="match status" value="1"/>
</dbReference>
<feature type="domain" description="MobA-like NTP transferase" evidence="3">
    <location>
        <begin position="6"/>
        <end position="118"/>
    </location>
</feature>
<dbReference type="Proteomes" id="UP001430804">
    <property type="component" value="Unassembled WGS sequence"/>
</dbReference>
<comment type="caution">
    <text evidence="4">The sequence shown here is derived from an EMBL/GenBank/DDBJ whole genome shotgun (WGS) entry which is preliminary data.</text>
</comment>
<dbReference type="RefSeq" id="WP_219203431.1">
    <property type="nucleotide sequence ID" value="NZ_JAHWQX010000005.1"/>
</dbReference>
<proteinExistence type="predicted"/>
<evidence type="ECO:0000256" key="2">
    <source>
        <dbReference type="ARBA" id="ARBA00022842"/>
    </source>
</evidence>
<keyword evidence="1" id="KW-0808">Transferase</keyword>
<dbReference type="InterPro" id="IPR050065">
    <property type="entry name" value="GlmU-like"/>
</dbReference>
<evidence type="ECO:0000313" key="5">
    <source>
        <dbReference type="Proteomes" id="UP001430804"/>
    </source>
</evidence>
<sequence>MTIRSAMILAAGLGTRLRPITETLPKPLVPVGGRPLIAYSLEAARAAGIDNIVANVHYRADQLETWLKQSGFDVGISDEREALLDSGGGLRHALPQLGSDPFLVLNADTFWLEDPAAARTNLDRLMTAFDRERMEMLLMTARPQQATGHDGAGDFSVDQDGRLARSRSADAVIYAGALILDPRCLQGDRPQKFSLNLCFDEAIDRGTLFGMPMAGQWLTVGTPDAIPEAEAAMQNFCRQTGA</sequence>
<dbReference type="InterPro" id="IPR025877">
    <property type="entry name" value="MobA-like_NTP_Trfase"/>
</dbReference>
<dbReference type="PANTHER" id="PTHR43584:SF8">
    <property type="entry name" value="N-ACETYLMURAMATE ALPHA-1-PHOSPHATE URIDYLYLTRANSFERASE"/>
    <property type="match status" value="1"/>
</dbReference>
<dbReference type="PANTHER" id="PTHR43584">
    <property type="entry name" value="NUCLEOTIDYL TRANSFERASE"/>
    <property type="match status" value="1"/>
</dbReference>
<keyword evidence="2" id="KW-0460">Magnesium</keyword>
<evidence type="ECO:0000256" key="1">
    <source>
        <dbReference type="ARBA" id="ARBA00022679"/>
    </source>
</evidence>
<evidence type="ECO:0000259" key="3">
    <source>
        <dbReference type="Pfam" id="PF12804"/>
    </source>
</evidence>
<keyword evidence="5" id="KW-1185">Reference proteome</keyword>
<dbReference type="CDD" id="cd06422">
    <property type="entry name" value="NTP_transferase_like_1"/>
    <property type="match status" value="1"/>
</dbReference>
<evidence type="ECO:0000313" key="4">
    <source>
        <dbReference type="EMBL" id="MBW3099104.1"/>
    </source>
</evidence>
<gene>
    <name evidence="4" type="ORF">KY465_17630</name>
</gene>
<organism evidence="4 5">
    <name type="scientific">Pseudohoeflea coraliihabitans</name>
    <dbReference type="NCBI Taxonomy" id="2860393"/>
    <lineage>
        <taxon>Bacteria</taxon>
        <taxon>Pseudomonadati</taxon>
        <taxon>Pseudomonadota</taxon>
        <taxon>Alphaproteobacteria</taxon>
        <taxon>Hyphomicrobiales</taxon>
        <taxon>Rhizobiaceae</taxon>
        <taxon>Pseudohoeflea</taxon>
    </lineage>
</organism>
<dbReference type="EMBL" id="JAHWQX010000005">
    <property type="protein sequence ID" value="MBW3099104.1"/>
    <property type="molecule type" value="Genomic_DNA"/>
</dbReference>
<protein>
    <submittedName>
        <fullName evidence="4">Nucleotidyltransferase family protein</fullName>
    </submittedName>
</protein>
<reference evidence="4" key="1">
    <citation type="submission" date="2021-07" db="EMBL/GenBank/DDBJ databases">
        <title>Pseudohoeflea marina sp. nov. a polyhydroxyalcanoate-producing bacterium.</title>
        <authorList>
            <person name="Zheng W."/>
            <person name="Yu S."/>
            <person name="Huang Y."/>
        </authorList>
    </citation>
    <scope>NUCLEOTIDE SEQUENCE</scope>
    <source>
        <strain evidence="4">DP4N28-3</strain>
    </source>
</reference>
<name>A0ABS6WVH9_9HYPH</name>
<accession>A0ABS6WVH9</accession>